<dbReference type="SUPFAM" id="SSF54695">
    <property type="entry name" value="POZ domain"/>
    <property type="match status" value="1"/>
</dbReference>
<organism evidence="3 4">
    <name type="scientific">Cyclostephanos tholiformis</name>
    <dbReference type="NCBI Taxonomy" id="382380"/>
    <lineage>
        <taxon>Eukaryota</taxon>
        <taxon>Sar</taxon>
        <taxon>Stramenopiles</taxon>
        <taxon>Ochrophyta</taxon>
        <taxon>Bacillariophyta</taxon>
        <taxon>Coscinodiscophyceae</taxon>
        <taxon>Thalassiosirophycidae</taxon>
        <taxon>Stephanodiscales</taxon>
        <taxon>Stephanodiscaceae</taxon>
        <taxon>Cyclostephanos</taxon>
    </lineage>
</organism>
<evidence type="ECO:0000313" key="3">
    <source>
        <dbReference type="EMBL" id="KAL3811268.1"/>
    </source>
</evidence>
<feature type="domain" description="BTB" evidence="2">
    <location>
        <begin position="214"/>
        <end position="304"/>
    </location>
</feature>
<feature type="compositionally biased region" description="Low complexity" evidence="1">
    <location>
        <begin position="167"/>
        <end position="181"/>
    </location>
</feature>
<accession>A0ABD3REC6</accession>
<dbReference type="InterPro" id="IPR011333">
    <property type="entry name" value="SKP1/BTB/POZ_sf"/>
</dbReference>
<feature type="region of interest" description="Disordered" evidence="1">
    <location>
        <begin position="155"/>
        <end position="226"/>
    </location>
</feature>
<dbReference type="AlphaFoldDB" id="A0ABD3REC6"/>
<comment type="caution">
    <text evidence="3">The sequence shown here is derived from an EMBL/GenBank/DDBJ whole genome shotgun (WGS) entry which is preliminary data.</text>
</comment>
<keyword evidence="4" id="KW-1185">Reference proteome</keyword>
<evidence type="ECO:0000313" key="4">
    <source>
        <dbReference type="Proteomes" id="UP001530377"/>
    </source>
</evidence>
<feature type="compositionally biased region" description="Gly residues" evidence="1">
    <location>
        <begin position="7"/>
        <end position="23"/>
    </location>
</feature>
<dbReference type="PROSITE" id="PS50097">
    <property type="entry name" value="BTB"/>
    <property type="match status" value="1"/>
</dbReference>
<proteinExistence type="predicted"/>
<evidence type="ECO:0000259" key="2">
    <source>
        <dbReference type="PROSITE" id="PS50097"/>
    </source>
</evidence>
<dbReference type="Gene3D" id="3.30.710.10">
    <property type="entry name" value="Potassium Channel Kv1.1, Chain A"/>
    <property type="match status" value="1"/>
</dbReference>
<dbReference type="EMBL" id="JALLPB020000271">
    <property type="protein sequence ID" value="KAL3811268.1"/>
    <property type="molecule type" value="Genomic_DNA"/>
</dbReference>
<reference evidence="3 4" key="1">
    <citation type="submission" date="2024-10" db="EMBL/GenBank/DDBJ databases">
        <title>Updated reference genomes for cyclostephanoid diatoms.</title>
        <authorList>
            <person name="Roberts W.R."/>
            <person name="Alverson A.J."/>
        </authorList>
    </citation>
    <scope>NUCLEOTIDE SEQUENCE [LARGE SCALE GENOMIC DNA]</scope>
    <source>
        <strain evidence="3 4">AJA228-03</strain>
    </source>
</reference>
<name>A0ABD3REC6_9STRA</name>
<dbReference type="Gene3D" id="3.10.20.90">
    <property type="entry name" value="Phosphatidylinositol 3-kinase Catalytic Subunit, Chain A, domain 1"/>
    <property type="match status" value="1"/>
</dbReference>
<feature type="region of interest" description="Disordered" evidence="1">
    <location>
        <begin position="1"/>
        <end position="26"/>
    </location>
</feature>
<dbReference type="Pfam" id="PF00651">
    <property type="entry name" value="BTB"/>
    <property type="match status" value="1"/>
</dbReference>
<dbReference type="InterPro" id="IPR000210">
    <property type="entry name" value="BTB/POZ_dom"/>
</dbReference>
<dbReference type="SMART" id="SM00225">
    <property type="entry name" value="BTB"/>
    <property type="match status" value="1"/>
</dbReference>
<protein>
    <recommendedName>
        <fullName evidence="2">BTB domain-containing protein</fullName>
    </recommendedName>
</protein>
<dbReference type="Proteomes" id="UP001530377">
    <property type="component" value="Unassembled WGS sequence"/>
</dbReference>
<evidence type="ECO:0000256" key="1">
    <source>
        <dbReference type="SAM" id="MobiDB-lite"/>
    </source>
</evidence>
<dbReference type="Gene3D" id="1.25.40.420">
    <property type="match status" value="1"/>
</dbReference>
<dbReference type="CDD" id="cd01763">
    <property type="entry name" value="Ubl_SUMO_like"/>
    <property type="match status" value="1"/>
</dbReference>
<feature type="region of interest" description="Disordered" evidence="1">
    <location>
        <begin position="411"/>
        <end position="453"/>
    </location>
</feature>
<gene>
    <name evidence="3" type="ORF">ACHAXA_003367</name>
</gene>
<sequence length="453" mass="49565">MANNPGRQGGGGAAGGGGAGGGNAPNEHVEFTVKAEEDLYLTGSETTIRRVTADTNYSCLMLKTQRFSSLFRHYAKYHGLRKDDLEYYFVHPLENEDTPESVQLQRGDIIMVRKRRKVEAPEQAADDSEFFKDMRELLDDEEHMDAVFLVHRMPPKAKDAGGGTGTVGSKTTTTTTTARTTNGKRKKDVMTSSSTSESIHPSIKAAEFPFSDDDDADIASSSSSSSSSDVDIVEIRAHKCILTARADYFKALFRKNAGEVTPGGSSSSFREALGCVVRVDPTFTPKIVRLMLEFLYTNRIECLEKSSAKVLGPTTDELLSLLHLSDMWQLRDLKRLVEHELIRNHMKINTVARMYCATDDLHAKRLSKSCLEFIMDNYREVTGSVAFQEEMKHHPNLCIPVLKAAADLIPEPATKKQRTSGGSDLGGGGGKMEMPGSSNAAGIASSPVPDSDI</sequence>
<dbReference type="PANTHER" id="PTHR24413">
    <property type="entry name" value="SPECKLE-TYPE POZ PROTEIN"/>
    <property type="match status" value="1"/>
</dbReference>